<dbReference type="HOGENOM" id="CLU_098620_3_0_14"/>
<dbReference type="AlphaFoldDB" id="H6N680"/>
<dbReference type="Proteomes" id="UP000009135">
    <property type="component" value="Chromosome"/>
</dbReference>
<dbReference type="KEGG" id="mhe:MHC_01430"/>
<accession>H6N680</accession>
<reference evidence="2 3" key="1">
    <citation type="journal article" date="2012" name="J. Bacteriol.">
        <title>Complete genome sequence of Mycoplasma haemocanis strain Illinois.</title>
        <authorList>
            <person name="do Nascimento N.C."/>
            <person name="Guimaraes A.M."/>
            <person name="Santos A.P."/>
            <person name="Sanmiguel P.J."/>
            <person name="Messick J.B."/>
        </authorList>
    </citation>
    <scope>NUCLEOTIDE SEQUENCE [LARGE SCALE GENOMIC DNA]</scope>
    <source>
        <strain evidence="2 3">Illinois</strain>
    </source>
</reference>
<protein>
    <recommendedName>
        <fullName evidence="4">Lipoprotein</fullName>
    </recommendedName>
</protein>
<name>H6N680_MYCHN</name>
<evidence type="ECO:0000313" key="3">
    <source>
        <dbReference type="Proteomes" id="UP000009135"/>
    </source>
</evidence>
<keyword evidence="1" id="KW-1133">Transmembrane helix</keyword>
<dbReference type="EMBL" id="CP003199">
    <property type="protein sequence ID" value="AEW45152.1"/>
    <property type="molecule type" value="Genomic_DNA"/>
</dbReference>
<evidence type="ECO:0000313" key="2">
    <source>
        <dbReference type="EMBL" id="AEW45152.1"/>
    </source>
</evidence>
<keyword evidence="1" id="KW-0472">Membrane</keyword>
<keyword evidence="3" id="KW-1185">Reference proteome</keyword>
<organism evidence="2 3">
    <name type="scientific">Mycoplasma haemocanis (strain Illinois)</name>
    <dbReference type="NCBI Taxonomy" id="1111676"/>
    <lineage>
        <taxon>Bacteria</taxon>
        <taxon>Bacillati</taxon>
        <taxon>Mycoplasmatota</taxon>
        <taxon>Mollicutes</taxon>
        <taxon>Mycoplasmataceae</taxon>
        <taxon>Mycoplasma</taxon>
    </lineage>
</organism>
<sequence length="219" mass="24400">MNFTLLKIACGVGAMGVVGTGCYFVSTNLETSKKKTIANRLSKEKFILLNFETGNLEEWKSVLKEYEKVGNVDKFDGISLDTTSSDKDGKNIASLKAACKDLVVKEDLSEDLYRKARRWCVIPQSIKDRMEALGDKILDYTSEKSSNASWAAWEEKIKTYTGKEIISTGSAWSSPSSNDAKVDAIKKDCKSFLEGASRTYDSDFEEKYKKAITWCGLLS</sequence>
<keyword evidence="1" id="KW-0812">Transmembrane</keyword>
<evidence type="ECO:0000256" key="1">
    <source>
        <dbReference type="SAM" id="Phobius"/>
    </source>
</evidence>
<feature type="transmembrane region" description="Helical" evidence="1">
    <location>
        <begin position="6"/>
        <end position="25"/>
    </location>
</feature>
<gene>
    <name evidence="2" type="ordered locus">MHC_01430</name>
</gene>
<proteinExistence type="predicted"/>
<evidence type="ECO:0008006" key="4">
    <source>
        <dbReference type="Google" id="ProtNLM"/>
    </source>
</evidence>
<dbReference type="OrthoDB" id="9824366at2"/>
<dbReference type="PROSITE" id="PS51257">
    <property type="entry name" value="PROKAR_LIPOPROTEIN"/>
    <property type="match status" value="1"/>
</dbReference>
<dbReference type="STRING" id="1111676.MHC_01430"/>